<dbReference type="EMBL" id="QPFP01000072">
    <property type="protein sequence ID" value="TEB23974.1"/>
    <property type="molecule type" value="Genomic_DNA"/>
</dbReference>
<name>A0A4Y7SQR3_COPMI</name>
<accession>A0A4Y7SQR3</accession>
<dbReference type="AlphaFoldDB" id="A0A4Y7SQR3"/>
<evidence type="ECO:0000313" key="1">
    <source>
        <dbReference type="EMBL" id="TEB23974.1"/>
    </source>
</evidence>
<reference evidence="1 2" key="1">
    <citation type="journal article" date="2019" name="Nat. Ecol. Evol.">
        <title>Megaphylogeny resolves global patterns of mushroom evolution.</title>
        <authorList>
            <person name="Varga T."/>
            <person name="Krizsan K."/>
            <person name="Foldi C."/>
            <person name="Dima B."/>
            <person name="Sanchez-Garcia M."/>
            <person name="Sanchez-Ramirez S."/>
            <person name="Szollosi G.J."/>
            <person name="Szarkandi J.G."/>
            <person name="Papp V."/>
            <person name="Albert L."/>
            <person name="Andreopoulos W."/>
            <person name="Angelini C."/>
            <person name="Antonin V."/>
            <person name="Barry K.W."/>
            <person name="Bougher N.L."/>
            <person name="Buchanan P."/>
            <person name="Buyck B."/>
            <person name="Bense V."/>
            <person name="Catcheside P."/>
            <person name="Chovatia M."/>
            <person name="Cooper J."/>
            <person name="Damon W."/>
            <person name="Desjardin D."/>
            <person name="Finy P."/>
            <person name="Geml J."/>
            <person name="Haridas S."/>
            <person name="Hughes K."/>
            <person name="Justo A."/>
            <person name="Karasinski D."/>
            <person name="Kautmanova I."/>
            <person name="Kiss B."/>
            <person name="Kocsube S."/>
            <person name="Kotiranta H."/>
            <person name="LaButti K.M."/>
            <person name="Lechner B.E."/>
            <person name="Liimatainen K."/>
            <person name="Lipzen A."/>
            <person name="Lukacs Z."/>
            <person name="Mihaltcheva S."/>
            <person name="Morgado L.N."/>
            <person name="Niskanen T."/>
            <person name="Noordeloos M.E."/>
            <person name="Ohm R.A."/>
            <person name="Ortiz-Santana B."/>
            <person name="Ovrebo C."/>
            <person name="Racz N."/>
            <person name="Riley R."/>
            <person name="Savchenko A."/>
            <person name="Shiryaev A."/>
            <person name="Soop K."/>
            <person name="Spirin V."/>
            <person name="Szebenyi C."/>
            <person name="Tomsovsky M."/>
            <person name="Tulloss R.E."/>
            <person name="Uehling J."/>
            <person name="Grigoriev I.V."/>
            <person name="Vagvolgyi C."/>
            <person name="Papp T."/>
            <person name="Martin F.M."/>
            <person name="Miettinen O."/>
            <person name="Hibbett D.S."/>
            <person name="Nagy L.G."/>
        </authorList>
    </citation>
    <scope>NUCLEOTIDE SEQUENCE [LARGE SCALE GENOMIC DNA]</scope>
    <source>
        <strain evidence="1 2">FP101781</strain>
    </source>
</reference>
<sequence>MTAKVNWGRRGRRTTPVNRRRRLGKLVAQNHYVRPVQRFPVGDMRLFTITGSRRAIDGPTTLPFTLQVRPSRQGARGFDDESKVELRDERAGALGLRQCLTVIG</sequence>
<gene>
    <name evidence="1" type="ORF">FA13DRAFT_1739615</name>
</gene>
<organism evidence="1 2">
    <name type="scientific">Coprinellus micaceus</name>
    <name type="common">Glistening ink-cap mushroom</name>
    <name type="synonym">Coprinus micaceus</name>
    <dbReference type="NCBI Taxonomy" id="71717"/>
    <lineage>
        <taxon>Eukaryota</taxon>
        <taxon>Fungi</taxon>
        <taxon>Dikarya</taxon>
        <taxon>Basidiomycota</taxon>
        <taxon>Agaricomycotina</taxon>
        <taxon>Agaricomycetes</taxon>
        <taxon>Agaricomycetidae</taxon>
        <taxon>Agaricales</taxon>
        <taxon>Agaricineae</taxon>
        <taxon>Psathyrellaceae</taxon>
        <taxon>Coprinellus</taxon>
    </lineage>
</organism>
<keyword evidence="2" id="KW-1185">Reference proteome</keyword>
<dbReference type="Proteomes" id="UP000298030">
    <property type="component" value="Unassembled WGS sequence"/>
</dbReference>
<protein>
    <submittedName>
        <fullName evidence="1">Uncharacterized protein</fullName>
    </submittedName>
</protein>
<comment type="caution">
    <text evidence="1">The sequence shown here is derived from an EMBL/GenBank/DDBJ whole genome shotgun (WGS) entry which is preliminary data.</text>
</comment>
<proteinExistence type="predicted"/>
<evidence type="ECO:0000313" key="2">
    <source>
        <dbReference type="Proteomes" id="UP000298030"/>
    </source>
</evidence>